<evidence type="ECO:0000256" key="10">
    <source>
        <dbReference type="ARBA" id="ARBA00042775"/>
    </source>
</evidence>
<feature type="domain" description="PpiC" evidence="13">
    <location>
        <begin position="367"/>
        <end position="474"/>
    </location>
</feature>
<keyword evidence="6 12" id="KW-0472">Membrane</keyword>
<feature type="transmembrane region" description="Helical" evidence="12">
    <location>
        <begin position="12"/>
        <end position="30"/>
    </location>
</feature>
<organism evidence="14 15">
    <name type="scientific">Desulfofustis limnaeus</name>
    <dbReference type="NCBI Taxonomy" id="2740163"/>
    <lineage>
        <taxon>Bacteria</taxon>
        <taxon>Pseudomonadati</taxon>
        <taxon>Thermodesulfobacteriota</taxon>
        <taxon>Desulfobulbia</taxon>
        <taxon>Desulfobulbales</taxon>
        <taxon>Desulfocapsaceae</taxon>
        <taxon>Desulfofustis</taxon>
    </lineage>
</organism>
<comment type="subcellular location">
    <subcellularLocation>
        <location evidence="1">Cell inner membrane</location>
        <topology evidence="1">Single-pass type II membrane protein</topology>
        <orientation evidence="1">Periplasmic side</orientation>
    </subcellularLocation>
</comment>
<keyword evidence="4 12" id="KW-0812">Transmembrane</keyword>
<accession>A0ABN6MB81</accession>
<keyword evidence="7" id="KW-0143">Chaperone</keyword>
<keyword evidence="15" id="KW-1185">Reference proteome</keyword>
<dbReference type="Pfam" id="PF13624">
    <property type="entry name" value="SurA_N_3"/>
    <property type="match status" value="1"/>
</dbReference>
<dbReference type="PANTHER" id="PTHR47529:SF1">
    <property type="entry name" value="PERIPLASMIC CHAPERONE PPID"/>
    <property type="match status" value="1"/>
</dbReference>
<sequence>MLDFLRKRAQSLVIQAIVVVIALVFIFWGVGTNMMNQPEVAIVVNGEEISFGQFQQAYDQTQTRIAQQFGGTIPKELVEVLNIRQQVINNLVQETLLRQGGRAMGLAVSSAEIQREIESMVQFQENGAFSLERYESILAANRFSPTKYEESLRHDLLDSKTVEALSAFVTSVSDAEIEDLYTLENETLRVEYAVVSPADYLSAVEVAEEPLAAWYETNGSTYLTEKKISLTYLPFEFSTTANKIEIDDAAISAYYEQHQESYKNPEMRQARHILFRVAADATDETRQEQRRTAEEVLEMARAGEDFATLARNHSEDTSAENGGDLGFFSKGQMVKPFEDAVFAMQVGEVSDIVETDFGFHLIKLEAVEPARTRSLDQVREEIVTTLRMEQAKPLTSQLAGAVYEQIIGAGSLAAYLEAHPETAVVKTDFFARSQPSDQMVADPAFLDTAFSLKAGELSSITETGDGYAIIYVEAIQEPQVPALADVRQQVEQDYRQERAAEKAKSMAQQIIDSAHAGKEFASIVQELGLTVQQSGPLSKNTPDEQAAFPQQLVPDAFRLTAASPVIAEPKQVGDDFYVFRFIERRAPEQEISAEDRELYRGMLLQFRQRQLVEAWIKQQQQEAKVSIHKSLQDS</sequence>
<dbReference type="Gene3D" id="1.10.4030.10">
    <property type="entry name" value="Porin chaperone SurA, peptide-binding domain"/>
    <property type="match status" value="1"/>
</dbReference>
<evidence type="ECO:0000256" key="11">
    <source>
        <dbReference type="PROSITE-ProRule" id="PRU00278"/>
    </source>
</evidence>
<proteinExistence type="inferred from homology"/>
<dbReference type="PROSITE" id="PS01096">
    <property type="entry name" value="PPIC_PPIASE_1"/>
    <property type="match status" value="1"/>
</dbReference>
<evidence type="ECO:0000256" key="5">
    <source>
        <dbReference type="ARBA" id="ARBA00022989"/>
    </source>
</evidence>
<dbReference type="Pfam" id="PF13616">
    <property type="entry name" value="Rotamase_3"/>
    <property type="match status" value="1"/>
</dbReference>
<dbReference type="RefSeq" id="WP_284152163.1">
    <property type="nucleotide sequence ID" value="NZ_AP025516.1"/>
</dbReference>
<dbReference type="EMBL" id="AP025516">
    <property type="protein sequence ID" value="BDD88828.1"/>
    <property type="molecule type" value="Genomic_DNA"/>
</dbReference>
<dbReference type="PANTHER" id="PTHR47529">
    <property type="entry name" value="PEPTIDYL-PROLYL CIS-TRANS ISOMERASE D"/>
    <property type="match status" value="1"/>
</dbReference>
<evidence type="ECO:0000256" key="12">
    <source>
        <dbReference type="SAM" id="Phobius"/>
    </source>
</evidence>
<evidence type="ECO:0000256" key="6">
    <source>
        <dbReference type="ARBA" id="ARBA00023136"/>
    </source>
</evidence>
<name>A0ABN6MB81_9BACT</name>
<evidence type="ECO:0000256" key="4">
    <source>
        <dbReference type="ARBA" id="ARBA00022692"/>
    </source>
</evidence>
<evidence type="ECO:0000313" key="14">
    <source>
        <dbReference type="EMBL" id="BDD88828.1"/>
    </source>
</evidence>
<dbReference type="GO" id="GO:0016853">
    <property type="term" value="F:isomerase activity"/>
    <property type="evidence" value="ECO:0007669"/>
    <property type="project" value="UniProtKB-KW"/>
</dbReference>
<dbReference type="InterPro" id="IPR000297">
    <property type="entry name" value="PPIase_PpiC"/>
</dbReference>
<dbReference type="SUPFAM" id="SSF109998">
    <property type="entry name" value="Triger factor/SurA peptide-binding domain-like"/>
    <property type="match status" value="1"/>
</dbReference>
<evidence type="ECO:0000256" key="2">
    <source>
        <dbReference type="ARBA" id="ARBA00022475"/>
    </source>
</evidence>
<evidence type="ECO:0000259" key="13">
    <source>
        <dbReference type="PROSITE" id="PS50198"/>
    </source>
</evidence>
<dbReference type="InterPro" id="IPR046357">
    <property type="entry name" value="PPIase_dom_sf"/>
</dbReference>
<evidence type="ECO:0000256" key="9">
    <source>
        <dbReference type="ARBA" id="ARBA00040743"/>
    </source>
</evidence>
<dbReference type="PROSITE" id="PS50198">
    <property type="entry name" value="PPIC_PPIASE_2"/>
    <property type="match status" value="2"/>
</dbReference>
<evidence type="ECO:0000256" key="7">
    <source>
        <dbReference type="ARBA" id="ARBA00023186"/>
    </source>
</evidence>
<gene>
    <name evidence="14" type="ORF">DPPLL_31930</name>
</gene>
<dbReference type="InterPro" id="IPR027304">
    <property type="entry name" value="Trigger_fact/SurA_dom_sf"/>
</dbReference>
<evidence type="ECO:0000256" key="1">
    <source>
        <dbReference type="ARBA" id="ARBA00004382"/>
    </source>
</evidence>
<dbReference type="InterPro" id="IPR023058">
    <property type="entry name" value="PPIase_PpiC_CS"/>
</dbReference>
<keyword evidence="5 12" id="KW-1133">Transmembrane helix</keyword>
<comment type="similarity">
    <text evidence="8">Belongs to the PpiD chaperone family.</text>
</comment>
<keyword evidence="3" id="KW-0997">Cell inner membrane</keyword>
<protein>
    <recommendedName>
        <fullName evidence="9">Periplasmic chaperone PpiD</fullName>
    </recommendedName>
    <alternativeName>
        <fullName evidence="10">Periplasmic folding chaperone</fullName>
    </alternativeName>
</protein>
<keyword evidence="11 14" id="KW-0413">Isomerase</keyword>
<dbReference type="SUPFAM" id="SSF54534">
    <property type="entry name" value="FKBP-like"/>
    <property type="match status" value="2"/>
</dbReference>
<dbReference type="InterPro" id="IPR052029">
    <property type="entry name" value="PpiD_chaperone"/>
</dbReference>
<dbReference type="Pfam" id="PF13145">
    <property type="entry name" value="Rotamase_2"/>
    <property type="match status" value="1"/>
</dbReference>
<evidence type="ECO:0000256" key="8">
    <source>
        <dbReference type="ARBA" id="ARBA00038408"/>
    </source>
</evidence>
<keyword evidence="2" id="KW-1003">Cell membrane</keyword>
<keyword evidence="11" id="KW-0697">Rotamase</keyword>
<dbReference type="Gene3D" id="3.10.50.40">
    <property type="match status" value="2"/>
</dbReference>
<evidence type="ECO:0000256" key="3">
    <source>
        <dbReference type="ARBA" id="ARBA00022519"/>
    </source>
</evidence>
<feature type="domain" description="PpiC" evidence="13">
    <location>
        <begin position="265"/>
        <end position="366"/>
    </location>
</feature>
<evidence type="ECO:0000313" key="15">
    <source>
        <dbReference type="Proteomes" id="UP000830055"/>
    </source>
</evidence>
<reference evidence="14 15" key="1">
    <citation type="submission" date="2022-01" db="EMBL/GenBank/DDBJ databases">
        <title>Desulfofustis limnae sp. nov., a novel mesophilic sulfate-reducing bacterium isolated from marsh soil.</title>
        <authorList>
            <person name="Watanabe M."/>
            <person name="Takahashi A."/>
            <person name="Kojima H."/>
            <person name="Fukui M."/>
        </authorList>
    </citation>
    <scope>NUCLEOTIDE SEQUENCE [LARGE SCALE GENOMIC DNA]</scope>
    <source>
        <strain evidence="14 15">PPLL</strain>
    </source>
</reference>
<dbReference type="Proteomes" id="UP000830055">
    <property type="component" value="Chromosome"/>
</dbReference>